<sequence>MTFLAMERRNFSNSLLRALLEGSEEAPSRSKELTNRPDCLGVEACSSPESPRIPINRVSSFSALASIATPEGKSRAREAKHTSAEYTSHNIDVPVVIVTSEIAPWSRTGGLALVASSYSYEFSVRGHRTMVVTPMYAEYSECEHVDTIWVYLDGNHHEVCLYHRCVDFSGGHSCDMVFVHAKNGCYRRRGIYDDDGREFDDNLFRFSLLCLAALEAPLVLKLHGNAYGDKCVFLANDWQAGLVPVYMCHKYRNNGTYLQSRVLFVIHNLGYQGQYKRRFNLGHFFGIPPAACEDIVHGDGLNLSKGALLCADRIVTVSPNYAMEIQTREGGFGMDSFVRARAAQQRVAGIANGIDDAWDPSVDTEIKVQYSVDEVKEAKKTCKVHLQQRLHLQVDDGVLIGFVGRLTSQKGVDLFADMVPWLMEDTGNGVTGRAQLIMMGCGDRQLSEMLRRFENQYPRRVCGYAGFDASVERDMMAGCDLLLMPSRYEPCGLPQMYCQVYGTLPIVTSTGGLKDSVIPHERGTAMATGFQIHPLTAAKLKEIVYVAVELCIHRPEEFLRMQRNAMRRNFYWPASIDKYEEQIDYALCEAAVVR</sequence>
<comment type="similarity">
    <text evidence="2">Belongs to the glycosyltransferase 1 family. Bacterial/plant glycogen synthase subfamily.</text>
</comment>
<dbReference type="PANTHER" id="PTHR45825">
    <property type="entry name" value="GRANULE-BOUND STARCH SYNTHASE 1, CHLOROPLASTIC/AMYLOPLASTIC"/>
    <property type="match status" value="1"/>
</dbReference>
<dbReference type="NCBIfam" id="TIGR02095">
    <property type="entry name" value="glgA"/>
    <property type="match status" value="1"/>
</dbReference>
<evidence type="ECO:0000256" key="3">
    <source>
        <dbReference type="ARBA" id="ARBA00022676"/>
    </source>
</evidence>
<dbReference type="SUPFAM" id="SSF53756">
    <property type="entry name" value="UDP-Glycosyltransferase/glycogen phosphorylase"/>
    <property type="match status" value="1"/>
</dbReference>
<accession>A0A7S1A9Q6</accession>
<evidence type="ECO:0000256" key="1">
    <source>
        <dbReference type="ARBA" id="ARBA00004602"/>
    </source>
</evidence>
<evidence type="ECO:0000256" key="5">
    <source>
        <dbReference type="ARBA" id="ARBA00023234"/>
    </source>
</evidence>
<reference evidence="7" key="1">
    <citation type="submission" date="2021-01" db="EMBL/GenBank/DDBJ databases">
        <authorList>
            <person name="Corre E."/>
            <person name="Pelletier E."/>
            <person name="Niang G."/>
            <person name="Scheremetjew M."/>
            <person name="Finn R."/>
            <person name="Kale V."/>
            <person name="Holt S."/>
            <person name="Cochrane G."/>
            <person name="Meng A."/>
            <person name="Brown T."/>
            <person name="Cohen L."/>
        </authorList>
    </citation>
    <scope>NUCLEOTIDE SEQUENCE</scope>
</reference>
<dbReference type="PANTHER" id="PTHR45825:SF11">
    <property type="entry name" value="ALPHA AMYLASE DOMAIN-CONTAINING PROTEIN"/>
    <property type="match status" value="1"/>
</dbReference>
<dbReference type="HAMAP" id="MF_00484">
    <property type="entry name" value="Glycogen_synth"/>
    <property type="match status" value="1"/>
</dbReference>
<organism evidence="7">
    <name type="scientific">Noctiluca scintillans</name>
    <name type="common">Sea sparkle</name>
    <name type="synonym">Red tide dinoflagellate</name>
    <dbReference type="NCBI Taxonomy" id="2966"/>
    <lineage>
        <taxon>Eukaryota</taxon>
        <taxon>Sar</taxon>
        <taxon>Alveolata</taxon>
        <taxon>Dinophyceae</taxon>
        <taxon>Noctilucales</taxon>
        <taxon>Noctilucaceae</taxon>
        <taxon>Noctiluca</taxon>
    </lineage>
</organism>
<dbReference type="CDD" id="cd03791">
    <property type="entry name" value="GT5_Glycogen_synthase_DULL1-like"/>
    <property type="match status" value="1"/>
</dbReference>
<dbReference type="Pfam" id="PF08323">
    <property type="entry name" value="Glyco_transf_5"/>
    <property type="match status" value="1"/>
</dbReference>
<evidence type="ECO:0000256" key="2">
    <source>
        <dbReference type="ARBA" id="ARBA00010281"/>
    </source>
</evidence>
<dbReference type="GO" id="GO:0004373">
    <property type="term" value="F:alpha-1,4-glucan glucosyltransferase (UDP-glucose donor) activity"/>
    <property type="evidence" value="ECO:0007669"/>
    <property type="project" value="InterPro"/>
</dbReference>
<dbReference type="InterPro" id="IPR013534">
    <property type="entry name" value="Starch_synth_cat_dom"/>
</dbReference>
<dbReference type="Pfam" id="PF13692">
    <property type="entry name" value="Glyco_trans_1_4"/>
    <property type="match status" value="1"/>
</dbReference>
<keyword evidence="3" id="KW-0328">Glycosyltransferase</keyword>
<feature type="domain" description="Starch synthase catalytic" evidence="6">
    <location>
        <begin position="95"/>
        <end position="339"/>
    </location>
</feature>
<evidence type="ECO:0000259" key="6">
    <source>
        <dbReference type="Pfam" id="PF08323"/>
    </source>
</evidence>
<dbReference type="EMBL" id="HBFQ01030631">
    <property type="protein sequence ID" value="CAD8847203.1"/>
    <property type="molecule type" value="Transcribed_RNA"/>
</dbReference>
<proteinExistence type="inferred from homology"/>
<name>A0A7S1A9Q6_NOCSC</name>
<dbReference type="Gene3D" id="3.40.50.2000">
    <property type="entry name" value="Glycogen Phosphorylase B"/>
    <property type="match status" value="2"/>
</dbReference>
<keyword evidence="5" id="KW-0934">Plastid</keyword>
<keyword evidence="4" id="KW-0808">Transferase</keyword>
<dbReference type="AlphaFoldDB" id="A0A7S1A9Q6"/>
<dbReference type="InterPro" id="IPR011835">
    <property type="entry name" value="GS/SS"/>
</dbReference>
<protein>
    <recommendedName>
        <fullName evidence="6">Starch synthase catalytic domain-containing protein</fullName>
    </recommendedName>
</protein>
<keyword evidence="5" id="KW-0035">Amyloplast</keyword>
<evidence type="ECO:0000256" key="4">
    <source>
        <dbReference type="ARBA" id="ARBA00022679"/>
    </source>
</evidence>
<evidence type="ECO:0000313" key="7">
    <source>
        <dbReference type="EMBL" id="CAD8847203.1"/>
    </source>
</evidence>
<comment type="subcellular location">
    <subcellularLocation>
        <location evidence="1">Plastid</location>
        <location evidence="1">Amyloplast</location>
    </subcellularLocation>
</comment>
<gene>
    <name evidence="7" type="ORF">NSCI0253_LOCUS21553</name>
</gene>